<dbReference type="SUPFAM" id="SSF56235">
    <property type="entry name" value="N-terminal nucleophile aminohydrolases (Ntn hydrolases)"/>
    <property type="match status" value="1"/>
</dbReference>
<dbReference type="GO" id="GO:0004066">
    <property type="term" value="F:asparagine synthase (glutamine-hydrolyzing) activity"/>
    <property type="evidence" value="ECO:0007669"/>
    <property type="project" value="UniProtKB-EC"/>
</dbReference>
<protein>
    <recommendedName>
        <fullName evidence="2">asparagine synthase (glutamine-hydrolyzing)</fullName>
        <ecNumber evidence="2">6.3.5.4</ecNumber>
    </recommendedName>
</protein>
<dbReference type="EMBL" id="FWXS01000001">
    <property type="protein sequence ID" value="SMC35290.1"/>
    <property type="molecule type" value="Genomic_DNA"/>
</dbReference>
<dbReference type="PANTHER" id="PTHR43284">
    <property type="entry name" value="ASPARAGINE SYNTHETASE (GLUTAMINE-HYDROLYZING)"/>
    <property type="match status" value="1"/>
</dbReference>
<dbReference type="InterPro" id="IPR001962">
    <property type="entry name" value="Asn_synthase"/>
</dbReference>
<comment type="catalytic activity">
    <reaction evidence="3">
        <text>L-aspartate + L-glutamine + ATP + H2O = L-asparagine + L-glutamate + AMP + diphosphate + H(+)</text>
        <dbReference type="Rhea" id="RHEA:12228"/>
        <dbReference type="ChEBI" id="CHEBI:15377"/>
        <dbReference type="ChEBI" id="CHEBI:15378"/>
        <dbReference type="ChEBI" id="CHEBI:29985"/>
        <dbReference type="ChEBI" id="CHEBI:29991"/>
        <dbReference type="ChEBI" id="CHEBI:30616"/>
        <dbReference type="ChEBI" id="CHEBI:33019"/>
        <dbReference type="ChEBI" id="CHEBI:58048"/>
        <dbReference type="ChEBI" id="CHEBI:58359"/>
        <dbReference type="ChEBI" id="CHEBI:456215"/>
        <dbReference type="EC" id="6.3.5.4"/>
    </reaction>
</comment>
<evidence type="ECO:0000259" key="4">
    <source>
        <dbReference type="Pfam" id="PF00733"/>
    </source>
</evidence>
<dbReference type="Gene3D" id="3.40.50.620">
    <property type="entry name" value="HUPs"/>
    <property type="match status" value="1"/>
</dbReference>
<dbReference type="GO" id="GO:0006529">
    <property type="term" value="P:asparagine biosynthetic process"/>
    <property type="evidence" value="ECO:0007669"/>
    <property type="project" value="InterPro"/>
</dbReference>
<dbReference type="RefSeq" id="WP_084015637.1">
    <property type="nucleotide sequence ID" value="NZ_FWXS01000001.1"/>
</dbReference>
<evidence type="ECO:0000313" key="6">
    <source>
        <dbReference type="Proteomes" id="UP000192393"/>
    </source>
</evidence>
<dbReference type="Pfam" id="PF00733">
    <property type="entry name" value="Asn_synthase"/>
    <property type="match status" value="1"/>
</dbReference>
<dbReference type="PANTHER" id="PTHR43284:SF1">
    <property type="entry name" value="ASPARAGINE SYNTHETASE"/>
    <property type="match status" value="1"/>
</dbReference>
<dbReference type="AlphaFoldDB" id="A0A1W1YGE0"/>
<evidence type="ECO:0000313" key="5">
    <source>
        <dbReference type="EMBL" id="SMC35290.1"/>
    </source>
</evidence>
<evidence type="ECO:0000256" key="2">
    <source>
        <dbReference type="ARBA" id="ARBA00012737"/>
    </source>
</evidence>
<proteinExistence type="predicted"/>
<dbReference type="Gene3D" id="3.60.20.10">
    <property type="entry name" value="Glutamine Phosphoribosylpyrophosphate, subunit 1, domain 1"/>
    <property type="match status" value="1"/>
</dbReference>
<accession>A0A1W1YGE0</accession>
<dbReference type="OrthoDB" id="1551487at2"/>
<gene>
    <name evidence="5" type="ORF">SAMN06296427_101345</name>
</gene>
<dbReference type="EC" id="6.3.5.4" evidence="2"/>
<comment type="pathway">
    <text evidence="1">Amino-acid biosynthesis; L-asparagine biosynthesis; L-asparagine from L-aspartate (L-Gln route): step 1/1.</text>
</comment>
<dbReference type="InterPro" id="IPR014729">
    <property type="entry name" value="Rossmann-like_a/b/a_fold"/>
</dbReference>
<sequence length="549" mass="63548">MDKGFGIIINQNQLIKEVRFSDSYFDNISFESDSFEFALEGVVINYSKLLSAHAASQRNDLFSTLFHKYGMNFLNELEGEFCGYLHDKAKEKIYLFMNFTATRKLFYYQTDNLFIADTSLLRLKEKLEKSGISTQFNKEAAYSILVCSNLLENMTPLEGAKRLMDREYVEFDLKEHKFELKEYFSLENISRFSGTKSQAIDLIHETFEEGVRLEYSKDESLNLNHFALLSGGLDSRMAVLYANRLGYKLDEVLCFSQKGYLDAIIARQISEKYNLPFLFVPLNGGEYLKDVDKVTAVTEGTGRFTGGVHTNYAYQFINKENLGLIHSGQLGDGVLGGFNKSPFKISPSKEKIVYSEFLFDKFAKPFQKITNEYDSEELFLLRNVGYNRAVLGSFMAEDYSYQTSPFMTSFFLKLAVSLPESWKFKQKLYLEWLNKHCAEASQFRWERTLLKPNAAWKTKFGDIVMTRAYSFIQEKILQNHEGSKMGNYEYYYDRNKDINGFINGYYNENISKIKDLELCGDMSKMYNEGSFEEKMLVITVLASNKYLFG</sequence>
<keyword evidence="6" id="KW-1185">Reference proteome</keyword>
<evidence type="ECO:0000256" key="1">
    <source>
        <dbReference type="ARBA" id="ARBA00005187"/>
    </source>
</evidence>
<name>A0A1W1YGE0_9FLAO</name>
<reference evidence="5 6" key="1">
    <citation type="submission" date="2017-04" db="EMBL/GenBank/DDBJ databases">
        <authorList>
            <person name="Afonso C.L."/>
            <person name="Miller P.J."/>
            <person name="Scott M.A."/>
            <person name="Spackman E."/>
            <person name="Goraichik I."/>
            <person name="Dimitrov K.M."/>
            <person name="Suarez D.L."/>
            <person name="Swayne D.E."/>
        </authorList>
    </citation>
    <scope>NUCLEOTIDE SEQUENCE [LARGE SCALE GENOMIC DNA]</scope>
    <source>
        <strain evidence="5 6">CGMCC 1.12708</strain>
    </source>
</reference>
<feature type="domain" description="Asparagine synthetase" evidence="4">
    <location>
        <begin position="227"/>
        <end position="339"/>
    </location>
</feature>
<dbReference type="InterPro" id="IPR029055">
    <property type="entry name" value="Ntn_hydrolases_N"/>
</dbReference>
<dbReference type="SUPFAM" id="SSF52402">
    <property type="entry name" value="Adenine nucleotide alpha hydrolases-like"/>
    <property type="match status" value="1"/>
</dbReference>
<organism evidence="5 6">
    <name type="scientific">Moheibacter sediminis</name>
    <dbReference type="NCBI Taxonomy" id="1434700"/>
    <lineage>
        <taxon>Bacteria</taxon>
        <taxon>Pseudomonadati</taxon>
        <taxon>Bacteroidota</taxon>
        <taxon>Flavobacteriia</taxon>
        <taxon>Flavobacteriales</taxon>
        <taxon>Weeksellaceae</taxon>
        <taxon>Moheibacter</taxon>
    </lineage>
</organism>
<dbReference type="InterPro" id="IPR051786">
    <property type="entry name" value="ASN_synthetase/amidase"/>
</dbReference>
<evidence type="ECO:0000256" key="3">
    <source>
        <dbReference type="ARBA" id="ARBA00048741"/>
    </source>
</evidence>
<dbReference type="Proteomes" id="UP000192393">
    <property type="component" value="Unassembled WGS sequence"/>
</dbReference>
<dbReference type="STRING" id="1434700.SAMN06296427_101345"/>